<accession>A0A3M0IPW2</accession>
<reference evidence="2 3" key="1">
    <citation type="submission" date="2018-07" db="EMBL/GenBank/DDBJ databases">
        <title>A high quality draft genome assembly of the barn swallow (H. rustica rustica).</title>
        <authorList>
            <person name="Formenti G."/>
            <person name="Chiara M."/>
            <person name="Poveda L."/>
            <person name="Francoijs K.-J."/>
            <person name="Bonisoli-Alquati A."/>
            <person name="Canova L."/>
            <person name="Gianfranceschi L."/>
            <person name="Horner D.S."/>
            <person name="Saino N."/>
        </authorList>
    </citation>
    <scope>NUCLEOTIDE SEQUENCE [LARGE SCALE GENOMIC DNA]</scope>
    <source>
        <strain evidence="2">Chelidonia</strain>
        <tissue evidence="2">Blood</tissue>
    </source>
</reference>
<gene>
    <name evidence="2" type="ORF">DUI87_34661</name>
</gene>
<protein>
    <submittedName>
        <fullName evidence="2">Uncharacterized protein</fullName>
    </submittedName>
</protein>
<keyword evidence="3" id="KW-1185">Reference proteome</keyword>
<feature type="region of interest" description="Disordered" evidence="1">
    <location>
        <begin position="88"/>
        <end position="118"/>
    </location>
</feature>
<dbReference type="Proteomes" id="UP000269221">
    <property type="component" value="Unassembled WGS sequence"/>
</dbReference>
<evidence type="ECO:0000256" key="1">
    <source>
        <dbReference type="SAM" id="MobiDB-lite"/>
    </source>
</evidence>
<feature type="compositionally biased region" description="Polar residues" evidence="1">
    <location>
        <begin position="89"/>
        <end position="99"/>
    </location>
</feature>
<organism evidence="2 3">
    <name type="scientific">Hirundo rustica rustica</name>
    <dbReference type="NCBI Taxonomy" id="333673"/>
    <lineage>
        <taxon>Eukaryota</taxon>
        <taxon>Metazoa</taxon>
        <taxon>Chordata</taxon>
        <taxon>Craniata</taxon>
        <taxon>Vertebrata</taxon>
        <taxon>Euteleostomi</taxon>
        <taxon>Archelosauria</taxon>
        <taxon>Archosauria</taxon>
        <taxon>Dinosauria</taxon>
        <taxon>Saurischia</taxon>
        <taxon>Theropoda</taxon>
        <taxon>Coelurosauria</taxon>
        <taxon>Aves</taxon>
        <taxon>Neognathae</taxon>
        <taxon>Neoaves</taxon>
        <taxon>Telluraves</taxon>
        <taxon>Australaves</taxon>
        <taxon>Passeriformes</taxon>
        <taxon>Sylvioidea</taxon>
        <taxon>Hirundinidae</taxon>
        <taxon>Hirundo</taxon>
    </lineage>
</organism>
<sequence length="118" mass="13059">MESGQASGQLPPKGGTSRPRSMLPVSLWLKEEEKGPTYRKFTGTYMVLPKSQLTISVVRTDANIPNKELSMETREDKSPEQILVEEAVLSSSMGRNPTGGTAPEILQEEGLQRQIMRI</sequence>
<comment type="caution">
    <text evidence="2">The sequence shown here is derived from an EMBL/GenBank/DDBJ whole genome shotgun (WGS) entry which is preliminary data.</text>
</comment>
<feature type="region of interest" description="Disordered" evidence="1">
    <location>
        <begin position="1"/>
        <end position="24"/>
    </location>
</feature>
<evidence type="ECO:0000313" key="2">
    <source>
        <dbReference type="EMBL" id="RMB88953.1"/>
    </source>
</evidence>
<evidence type="ECO:0000313" key="3">
    <source>
        <dbReference type="Proteomes" id="UP000269221"/>
    </source>
</evidence>
<dbReference type="EMBL" id="QRBI01000307">
    <property type="protein sequence ID" value="RMB88953.1"/>
    <property type="molecule type" value="Genomic_DNA"/>
</dbReference>
<name>A0A3M0IPW2_HIRRU</name>
<dbReference type="AlphaFoldDB" id="A0A3M0IPW2"/>
<proteinExistence type="predicted"/>